<dbReference type="EMBL" id="ASHM01006311">
    <property type="protein sequence ID" value="PNY13739.1"/>
    <property type="molecule type" value="Genomic_DNA"/>
</dbReference>
<dbReference type="Pfam" id="PF13456">
    <property type="entry name" value="RVT_3"/>
    <property type="match status" value="1"/>
</dbReference>
<feature type="domain" description="RNase H type-1" evidence="1">
    <location>
        <begin position="90"/>
        <end position="205"/>
    </location>
</feature>
<dbReference type="PANTHER" id="PTHR47723:SF23">
    <property type="entry name" value="REVERSE TRANSCRIPTASE-LIKE PROTEIN"/>
    <property type="match status" value="1"/>
</dbReference>
<organism evidence="2 3">
    <name type="scientific">Trifolium pratense</name>
    <name type="common">Red clover</name>
    <dbReference type="NCBI Taxonomy" id="57577"/>
    <lineage>
        <taxon>Eukaryota</taxon>
        <taxon>Viridiplantae</taxon>
        <taxon>Streptophyta</taxon>
        <taxon>Embryophyta</taxon>
        <taxon>Tracheophyta</taxon>
        <taxon>Spermatophyta</taxon>
        <taxon>Magnoliopsida</taxon>
        <taxon>eudicotyledons</taxon>
        <taxon>Gunneridae</taxon>
        <taxon>Pentapetalae</taxon>
        <taxon>rosids</taxon>
        <taxon>fabids</taxon>
        <taxon>Fabales</taxon>
        <taxon>Fabaceae</taxon>
        <taxon>Papilionoideae</taxon>
        <taxon>50 kb inversion clade</taxon>
        <taxon>NPAAA clade</taxon>
        <taxon>Hologalegina</taxon>
        <taxon>IRL clade</taxon>
        <taxon>Trifolieae</taxon>
        <taxon>Trifolium</taxon>
    </lineage>
</organism>
<dbReference type="PANTHER" id="PTHR47723">
    <property type="entry name" value="OS05G0353850 PROTEIN"/>
    <property type="match status" value="1"/>
</dbReference>
<dbReference type="SUPFAM" id="SSF53098">
    <property type="entry name" value="Ribonuclease H-like"/>
    <property type="match status" value="1"/>
</dbReference>
<dbReference type="InterPro" id="IPR002156">
    <property type="entry name" value="RNaseH_domain"/>
</dbReference>
<dbReference type="AlphaFoldDB" id="A0A2K3PEM6"/>
<evidence type="ECO:0000259" key="1">
    <source>
        <dbReference type="Pfam" id="PF13456"/>
    </source>
</evidence>
<evidence type="ECO:0000313" key="3">
    <source>
        <dbReference type="Proteomes" id="UP000236291"/>
    </source>
</evidence>
<protein>
    <submittedName>
        <fullName evidence="2">Ribonuclease H</fullName>
    </submittedName>
</protein>
<dbReference type="Proteomes" id="UP000236291">
    <property type="component" value="Unassembled WGS sequence"/>
</dbReference>
<dbReference type="InterPro" id="IPR012337">
    <property type="entry name" value="RNaseH-like_sf"/>
</dbReference>
<evidence type="ECO:0000313" key="2">
    <source>
        <dbReference type="EMBL" id="PNY13739.1"/>
    </source>
</evidence>
<dbReference type="CDD" id="cd06222">
    <property type="entry name" value="RNase_H_like"/>
    <property type="match status" value="1"/>
</dbReference>
<dbReference type="GO" id="GO:0003676">
    <property type="term" value="F:nucleic acid binding"/>
    <property type="evidence" value="ECO:0007669"/>
    <property type="project" value="InterPro"/>
</dbReference>
<gene>
    <name evidence="2" type="ORF">L195_g010405</name>
</gene>
<comment type="caution">
    <text evidence="2">The sequence shown here is derived from an EMBL/GenBank/DDBJ whole genome shotgun (WGS) entry which is preliminary data.</text>
</comment>
<accession>A0A2K3PEM6</accession>
<reference evidence="2 3" key="2">
    <citation type="journal article" date="2017" name="Front. Plant Sci.">
        <title>Gene Classification and Mining of Molecular Markers Useful in Red Clover (Trifolium pratense) Breeding.</title>
        <authorList>
            <person name="Istvanek J."/>
            <person name="Dluhosova J."/>
            <person name="Dluhos P."/>
            <person name="Patkova L."/>
            <person name="Nedelnik J."/>
            <person name="Repkova J."/>
        </authorList>
    </citation>
    <scope>NUCLEOTIDE SEQUENCE [LARGE SCALE GENOMIC DNA]</scope>
    <source>
        <strain evidence="3">cv. Tatra</strain>
        <tissue evidence="2">Young leaves</tissue>
    </source>
</reference>
<dbReference type="InterPro" id="IPR053151">
    <property type="entry name" value="RNase_H-like"/>
</dbReference>
<dbReference type="Gene3D" id="3.30.420.10">
    <property type="entry name" value="Ribonuclease H-like superfamily/Ribonuclease H"/>
    <property type="match status" value="1"/>
</dbReference>
<dbReference type="GO" id="GO:0004523">
    <property type="term" value="F:RNA-DNA hybrid ribonuclease activity"/>
    <property type="evidence" value="ECO:0007669"/>
    <property type="project" value="InterPro"/>
</dbReference>
<name>A0A2K3PEM6_TRIPR</name>
<dbReference type="InterPro" id="IPR036397">
    <property type="entry name" value="RNaseH_sf"/>
</dbReference>
<dbReference type="InterPro" id="IPR044730">
    <property type="entry name" value="RNase_H-like_dom_plant"/>
</dbReference>
<sequence>MVFDIHVIHSIWMGRNDIRFNKSSITLHAAKTKILTAVTTSAPWLDGYSSSSLMEKQVLSNFQVTPKLRNAPQIKLVLRKTPSFGWIKANTDGSVLGNLAACGGLFRNHSSDHMGSYAQPLGTVSILHAELMAIILAIEFAAAHSWYNLLIESDSKVALSAFVNPDVVPWDLRNRWSNCSSLGLVIFHSHIYREGNICADRLASHGHTIVDALWWDSLPYFLRDLFLHDKLGMSCYRFD</sequence>
<reference evidence="2 3" key="1">
    <citation type="journal article" date="2014" name="Am. J. Bot.">
        <title>Genome assembly and annotation for red clover (Trifolium pratense; Fabaceae).</title>
        <authorList>
            <person name="Istvanek J."/>
            <person name="Jaros M."/>
            <person name="Krenek A."/>
            <person name="Repkova J."/>
        </authorList>
    </citation>
    <scope>NUCLEOTIDE SEQUENCE [LARGE SCALE GENOMIC DNA]</scope>
    <source>
        <strain evidence="3">cv. Tatra</strain>
        <tissue evidence="2">Young leaves</tissue>
    </source>
</reference>
<proteinExistence type="predicted"/>